<gene>
    <name evidence="10" type="ORF">C2G38_2199923</name>
</gene>
<evidence type="ECO:0000259" key="8">
    <source>
        <dbReference type="PROSITE" id="PS51192"/>
    </source>
</evidence>
<keyword evidence="11" id="KW-1185">Reference proteome</keyword>
<evidence type="ECO:0000313" key="10">
    <source>
        <dbReference type="EMBL" id="RIB12705.1"/>
    </source>
</evidence>
<dbReference type="GO" id="GO:0000724">
    <property type="term" value="P:double-strand break repair via homologous recombination"/>
    <property type="evidence" value="ECO:0007669"/>
    <property type="project" value="TreeGrafter"/>
</dbReference>
<evidence type="ECO:0000256" key="1">
    <source>
        <dbReference type="ARBA" id="ARBA00005446"/>
    </source>
</evidence>
<dbReference type="PANTHER" id="PTHR13710">
    <property type="entry name" value="DNA HELICASE RECQ FAMILY MEMBER"/>
    <property type="match status" value="1"/>
</dbReference>
<dbReference type="InterPro" id="IPR001650">
    <property type="entry name" value="Helicase_C-like"/>
</dbReference>
<comment type="caution">
    <text evidence="10">The sequence shown here is derived from an EMBL/GenBank/DDBJ whole genome shotgun (WGS) entry which is preliminary data.</text>
</comment>
<dbReference type="InterPro" id="IPR036388">
    <property type="entry name" value="WH-like_DNA-bd_sf"/>
</dbReference>
<comment type="catalytic activity">
    <reaction evidence="6">
        <text>Couples ATP hydrolysis with the unwinding of duplex DNA by translocating in the 3'-5' direction.</text>
        <dbReference type="EC" id="5.6.2.4"/>
    </reaction>
</comment>
<dbReference type="GO" id="GO:0005694">
    <property type="term" value="C:chromosome"/>
    <property type="evidence" value="ECO:0007669"/>
    <property type="project" value="TreeGrafter"/>
</dbReference>
<evidence type="ECO:0000256" key="7">
    <source>
        <dbReference type="ARBA" id="ARBA00034808"/>
    </source>
</evidence>
<evidence type="ECO:0000259" key="9">
    <source>
        <dbReference type="PROSITE" id="PS51194"/>
    </source>
</evidence>
<protein>
    <recommendedName>
        <fullName evidence="7">DNA 3'-5' helicase</fullName>
        <ecNumber evidence="7">5.6.2.4</ecNumber>
    </recommendedName>
</protein>
<keyword evidence="10" id="KW-0378">Hydrolase</keyword>
<dbReference type="SMART" id="SM00490">
    <property type="entry name" value="HELICc"/>
    <property type="match status" value="1"/>
</dbReference>
<evidence type="ECO:0000256" key="6">
    <source>
        <dbReference type="ARBA" id="ARBA00034617"/>
    </source>
</evidence>
<dbReference type="PANTHER" id="PTHR13710:SF105">
    <property type="entry name" value="ATP-DEPENDENT DNA HELICASE Q1"/>
    <property type="match status" value="1"/>
</dbReference>
<dbReference type="GO" id="GO:0009378">
    <property type="term" value="F:four-way junction helicase activity"/>
    <property type="evidence" value="ECO:0007669"/>
    <property type="project" value="TreeGrafter"/>
</dbReference>
<dbReference type="EC" id="5.6.2.4" evidence="7"/>
<dbReference type="Pfam" id="PF00271">
    <property type="entry name" value="Helicase_C"/>
    <property type="match status" value="1"/>
</dbReference>
<dbReference type="STRING" id="44941.A0A397UQV7"/>
<dbReference type="OrthoDB" id="10261556at2759"/>
<keyword evidence="4" id="KW-0238">DNA-binding</keyword>
<keyword evidence="5" id="KW-0413">Isomerase</keyword>
<evidence type="ECO:0000256" key="5">
    <source>
        <dbReference type="ARBA" id="ARBA00023235"/>
    </source>
</evidence>
<sequence>MQSETCVNHLLDNHDNCWVEICWKVQNLKIRLADPNLIGYTQNQANALKEFLKKYTKLPQKQSLITTIRTSMNEAFNYIKLNYTDKKINFAKSFSARHGLAVLHNNNSFLEMLEVIRRAGILPEFSEQDLINIGKIWKQRQDKRNCNIAEINKRNVLQSKKIAETKKQIEEFDFSKDLIPYEITIKDNIINQEFRPLFANLISDFDRFIHCEGCKYFPKQSPKGGLCRLCYFYNEYGLASYIINPKFHNNHSDQEAVPIELIDSIIKNFFRFNNYREFQQKSIESFLKNQDTLTILPTGTSKTLIFSIVSILTKALTVVFTLLKAVMECQLRELVEMGISATKIYTALDQSLEEQEKIFSEIAVGITRVLWVIPEKFIESPRFHRFLCNVSQTRGIQFVVDECHCILEFEHFRLVLYKFFSKKKTNKNIYKLAWTKLGQIKDEFPSSPILLLTATCSYEGATQLARILKRSNLNNIIEMIYKNIEQIHDGRAIIYSSTPNECIDILNGLKEYVGSNQLGMYHGKMQSMDQKLVLCLWNNRELKYIIATNAFGIGVHMPDVRIIIYTTFPLSPTNFVQEVRRAGRDRKQAESIVLYSCADIHEFADEMQTIQDSNNCLEKMKKNIFAMAYTFENFYWCYRKIVYEPFRWPEDFEISECGACDNCKRRIIDEVIWCDISKDLIRILDIVDQLLKFTNDPTTQIISFGCEDIVDVFMKAKKKC</sequence>
<evidence type="ECO:0000256" key="3">
    <source>
        <dbReference type="ARBA" id="ARBA00022840"/>
    </source>
</evidence>
<evidence type="ECO:0000313" key="11">
    <source>
        <dbReference type="Proteomes" id="UP000266673"/>
    </source>
</evidence>
<dbReference type="Gene3D" id="1.10.10.10">
    <property type="entry name" value="Winged helix-like DNA-binding domain superfamily/Winged helix DNA-binding domain"/>
    <property type="match status" value="1"/>
</dbReference>
<dbReference type="Proteomes" id="UP000266673">
    <property type="component" value="Unassembled WGS sequence"/>
</dbReference>
<evidence type="ECO:0000256" key="2">
    <source>
        <dbReference type="ARBA" id="ARBA00022741"/>
    </source>
</evidence>
<dbReference type="PROSITE" id="PS51192">
    <property type="entry name" value="HELICASE_ATP_BIND_1"/>
    <property type="match status" value="1"/>
</dbReference>
<feature type="domain" description="Helicase ATP-binding" evidence="8">
    <location>
        <begin position="283"/>
        <end position="474"/>
    </location>
</feature>
<dbReference type="Pfam" id="PF00270">
    <property type="entry name" value="DEAD"/>
    <property type="match status" value="1"/>
</dbReference>
<keyword evidence="3" id="KW-0067">ATP-binding</keyword>
<keyword evidence="2" id="KW-0547">Nucleotide-binding</keyword>
<accession>A0A397UQV7</accession>
<reference evidence="10 11" key="1">
    <citation type="submission" date="2018-06" db="EMBL/GenBank/DDBJ databases">
        <title>Comparative genomics reveals the genomic features of Rhizophagus irregularis, R. cerebriforme, R. diaphanum and Gigaspora rosea, and their symbiotic lifestyle signature.</title>
        <authorList>
            <person name="Morin E."/>
            <person name="San Clemente H."/>
            <person name="Chen E.C.H."/>
            <person name="De La Providencia I."/>
            <person name="Hainaut M."/>
            <person name="Kuo A."/>
            <person name="Kohler A."/>
            <person name="Murat C."/>
            <person name="Tang N."/>
            <person name="Roy S."/>
            <person name="Loubradou J."/>
            <person name="Henrissat B."/>
            <person name="Grigoriev I.V."/>
            <person name="Corradi N."/>
            <person name="Roux C."/>
            <person name="Martin F.M."/>
        </authorList>
    </citation>
    <scope>NUCLEOTIDE SEQUENCE [LARGE SCALE GENOMIC DNA]</scope>
    <source>
        <strain evidence="10 11">DAOM 194757</strain>
    </source>
</reference>
<evidence type="ECO:0000256" key="4">
    <source>
        <dbReference type="ARBA" id="ARBA00023125"/>
    </source>
</evidence>
<dbReference type="GO" id="GO:0005737">
    <property type="term" value="C:cytoplasm"/>
    <property type="evidence" value="ECO:0007669"/>
    <property type="project" value="TreeGrafter"/>
</dbReference>
<dbReference type="GO" id="GO:0016787">
    <property type="term" value="F:hydrolase activity"/>
    <property type="evidence" value="ECO:0007669"/>
    <property type="project" value="UniProtKB-KW"/>
</dbReference>
<dbReference type="EMBL" id="QKWP01000997">
    <property type="protein sequence ID" value="RIB12705.1"/>
    <property type="molecule type" value="Genomic_DNA"/>
</dbReference>
<dbReference type="SMART" id="SM00487">
    <property type="entry name" value="DEXDc"/>
    <property type="match status" value="1"/>
</dbReference>
<dbReference type="SUPFAM" id="SSF52540">
    <property type="entry name" value="P-loop containing nucleoside triphosphate hydrolases"/>
    <property type="match status" value="1"/>
</dbReference>
<dbReference type="GO" id="GO:0005524">
    <property type="term" value="F:ATP binding"/>
    <property type="evidence" value="ECO:0007669"/>
    <property type="project" value="UniProtKB-KW"/>
</dbReference>
<feature type="domain" description="Helicase C-terminal" evidence="9">
    <location>
        <begin position="476"/>
        <end position="628"/>
    </location>
</feature>
<dbReference type="GO" id="GO:0003677">
    <property type="term" value="F:DNA binding"/>
    <property type="evidence" value="ECO:0007669"/>
    <property type="project" value="UniProtKB-KW"/>
</dbReference>
<organism evidence="10 11">
    <name type="scientific">Gigaspora rosea</name>
    <dbReference type="NCBI Taxonomy" id="44941"/>
    <lineage>
        <taxon>Eukaryota</taxon>
        <taxon>Fungi</taxon>
        <taxon>Fungi incertae sedis</taxon>
        <taxon>Mucoromycota</taxon>
        <taxon>Glomeromycotina</taxon>
        <taxon>Glomeromycetes</taxon>
        <taxon>Diversisporales</taxon>
        <taxon>Gigasporaceae</taxon>
        <taxon>Gigaspora</taxon>
    </lineage>
</organism>
<dbReference type="InterPro" id="IPR014001">
    <property type="entry name" value="Helicase_ATP-bd"/>
</dbReference>
<name>A0A397UQV7_9GLOM</name>
<dbReference type="PROSITE" id="PS51194">
    <property type="entry name" value="HELICASE_CTER"/>
    <property type="match status" value="1"/>
</dbReference>
<proteinExistence type="inferred from homology"/>
<dbReference type="Gene3D" id="3.40.50.300">
    <property type="entry name" value="P-loop containing nucleotide triphosphate hydrolases"/>
    <property type="match status" value="2"/>
</dbReference>
<dbReference type="GO" id="GO:0043138">
    <property type="term" value="F:3'-5' DNA helicase activity"/>
    <property type="evidence" value="ECO:0007669"/>
    <property type="project" value="UniProtKB-EC"/>
</dbReference>
<dbReference type="InterPro" id="IPR011545">
    <property type="entry name" value="DEAD/DEAH_box_helicase_dom"/>
</dbReference>
<dbReference type="InterPro" id="IPR027417">
    <property type="entry name" value="P-loop_NTPase"/>
</dbReference>
<comment type="similarity">
    <text evidence="1">Belongs to the helicase family. RecQ subfamily.</text>
</comment>
<dbReference type="AlphaFoldDB" id="A0A397UQV7"/>